<reference evidence="3" key="1">
    <citation type="journal article" date="2019" name="Int. J. Syst. Evol. Microbiol.">
        <title>The Global Catalogue of Microorganisms (GCM) 10K type strain sequencing project: providing services to taxonomists for standard genome sequencing and annotation.</title>
        <authorList>
            <consortium name="The Broad Institute Genomics Platform"/>
            <consortium name="The Broad Institute Genome Sequencing Center for Infectious Disease"/>
            <person name="Wu L."/>
            <person name="Ma J."/>
        </authorList>
    </citation>
    <scope>NUCLEOTIDE SEQUENCE [LARGE SCALE GENOMIC DNA]</scope>
    <source>
        <strain evidence="3">JCM 17633</strain>
    </source>
</reference>
<protein>
    <recommendedName>
        <fullName evidence="1">DUF4369 domain-containing protein</fullName>
    </recommendedName>
</protein>
<evidence type="ECO:0000313" key="2">
    <source>
        <dbReference type="EMBL" id="GAA4244563.1"/>
    </source>
</evidence>
<evidence type="ECO:0000313" key="3">
    <source>
        <dbReference type="Proteomes" id="UP001501682"/>
    </source>
</evidence>
<dbReference type="Pfam" id="PF14289">
    <property type="entry name" value="DUF4369"/>
    <property type="match status" value="1"/>
</dbReference>
<dbReference type="EMBL" id="BAABCB010000020">
    <property type="protein sequence ID" value="GAA4244563.1"/>
    <property type="molecule type" value="Genomic_DNA"/>
</dbReference>
<dbReference type="PROSITE" id="PS51257">
    <property type="entry name" value="PROKAR_LIPOPROTEIN"/>
    <property type="match status" value="1"/>
</dbReference>
<comment type="caution">
    <text evidence="2">The sequence shown here is derived from an EMBL/GenBank/DDBJ whole genome shotgun (WGS) entry which is preliminary data.</text>
</comment>
<keyword evidence="3" id="KW-1185">Reference proteome</keyword>
<accession>A0ABP8CXE2</accession>
<proteinExistence type="predicted"/>
<gene>
    <name evidence="2" type="ORF">GCM10022292_23690</name>
</gene>
<feature type="domain" description="DUF4369" evidence="1">
    <location>
        <begin position="28"/>
        <end position="99"/>
    </location>
</feature>
<dbReference type="Proteomes" id="UP001501682">
    <property type="component" value="Unassembled WGS sequence"/>
</dbReference>
<name>A0ABP8CXE2_9FLAO</name>
<dbReference type="InterPro" id="IPR025380">
    <property type="entry name" value="DUF4369"/>
</dbReference>
<evidence type="ECO:0000259" key="1">
    <source>
        <dbReference type="Pfam" id="PF14289"/>
    </source>
</evidence>
<sequence length="313" mass="37202">MNTCFKLFVICLFLFTLSCKKDIESKITITGNSKELINNTIYLKEYNHFNYLNKSYILDSTIVDSLGDFQFSIKADSPELITISKYSLPPLSYQVFKETPNIYYYSFCANFFANEPCLYIDTKKNYSITHWDTKNHNSSIIFNNENQNLLRNYYRTIDYRGLVTDENRQPLNIATTEAWDIILEEKEKRIKDYNLKNTSPINSFENYLITEISLGAVNDFLIWTNLQENKDIDPEFYNSILEIYNSEEWSKNSVEYYKLTERYITHQLNLAKDKNKNYYEPTNEKLEFAKKYAKANIKDKYLQNLQEILKQHP</sequence>
<organism evidence="2 3">
    <name type="scientific">Winogradskyella damuponensis</name>
    <dbReference type="NCBI Taxonomy" id="943939"/>
    <lineage>
        <taxon>Bacteria</taxon>
        <taxon>Pseudomonadati</taxon>
        <taxon>Bacteroidota</taxon>
        <taxon>Flavobacteriia</taxon>
        <taxon>Flavobacteriales</taxon>
        <taxon>Flavobacteriaceae</taxon>
        <taxon>Winogradskyella</taxon>
    </lineage>
</organism>